<proteinExistence type="predicted"/>
<dbReference type="AlphaFoldDB" id="A0A1I1IET7"/>
<reference evidence="2 3" key="1">
    <citation type="submission" date="2016-10" db="EMBL/GenBank/DDBJ databases">
        <authorList>
            <person name="de Groot N.N."/>
        </authorList>
    </citation>
    <scope>NUCLEOTIDE SEQUENCE [LARGE SCALE GENOMIC DNA]</scope>
    <source>
        <strain evidence="2 3">DSM 6059</strain>
    </source>
</reference>
<keyword evidence="1" id="KW-1133">Transmembrane helix</keyword>
<evidence type="ECO:0000256" key="1">
    <source>
        <dbReference type="SAM" id="Phobius"/>
    </source>
</evidence>
<accession>A0A1I1IET7</accession>
<dbReference type="RefSeq" id="WP_143085043.1">
    <property type="nucleotide sequence ID" value="NZ_FOLO01000007.1"/>
</dbReference>
<protein>
    <submittedName>
        <fullName evidence="2">Uncharacterized protein</fullName>
    </submittedName>
</protein>
<sequence>MMENLHGNKFLAGLWFSLSAFVALASIVAGLNGGLAVVPGILGLSGILMLMARQKILRYQLEDQLYKKAIQTLAFMVALTAGLCSISI</sequence>
<keyword evidence="3" id="KW-1185">Reference proteome</keyword>
<evidence type="ECO:0000313" key="2">
    <source>
        <dbReference type="EMBL" id="SFC31720.1"/>
    </source>
</evidence>
<dbReference type="EMBL" id="FOLO01000007">
    <property type="protein sequence ID" value="SFC31720.1"/>
    <property type="molecule type" value="Genomic_DNA"/>
</dbReference>
<dbReference type="Proteomes" id="UP000198862">
    <property type="component" value="Unassembled WGS sequence"/>
</dbReference>
<evidence type="ECO:0000313" key="3">
    <source>
        <dbReference type="Proteomes" id="UP000198862"/>
    </source>
</evidence>
<keyword evidence="1" id="KW-0812">Transmembrane</keyword>
<feature type="transmembrane region" description="Helical" evidence="1">
    <location>
        <begin position="35"/>
        <end position="52"/>
    </location>
</feature>
<name>A0A1I1IET7_9GAMM</name>
<keyword evidence="1" id="KW-0472">Membrane</keyword>
<organism evidence="2 3">
    <name type="scientific">Pseudoalteromonas denitrificans DSM 6059</name>
    <dbReference type="NCBI Taxonomy" id="1123010"/>
    <lineage>
        <taxon>Bacteria</taxon>
        <taxon>Pseudomonadati</taxon>
        <taxon>Pseudomonadota</taxon>
        <taxon>Gammaproteobacteria</taxon>
        <taxon>Alteromonadales</taxon>
        <taxon>Pseudoalteromonadaceae</taxon>
        <taxon>Pseudoalteromonas</taxon>
    </lineage>
</organism>
<gene>
    <name evidence="2" type="ORF">SAMN02745724_01398</name>
</gene>